<feature type="transmembrane region" description="Helical" evidence="1">
    <location>
        <begin position="216"/>
        <end position="235"/>
    </location>
</feature>
<feature type="transmembrane region" description="Helical" evidence="1">
    <location>
        <begin position="28"/>
        <end position="48"/>
    </location>
</feature>
<feature type="transmembrane region" description="Helical" evidence="1">
    <location>
        <begin position="146"/>
        <end position="162"/>
    </location>
</feature>
<sequence>MILFLSFILMSVNYLLVSMSTRLIPIKIFLTVFFASSLYYGVLGPWYWLEFRGGIFLGSYWRDEIKNISLIYLFVNVFVSWMVLIFSRRVGDFHPEGGGRGYDVNVWTIAWALLFLGSLSAAYVFLVGRKLTEHGLLLIDDSFLLIFYQFSDLIIPALIFLVSMNCRRVKLLIFFSIIFLLYSSFTGLRYKIALYIGPLLLAFYFFPRRRQFATRAGLAVSCLIAVVFFSFMTIARSKFSGLDFDAILAAGVEDLLYGFFAETNSVFGLASVLTHYGKEWPHIYMEPLSDSVLQLIPRFIYPEKELYVYLKDIAYGISNSEEGVLSGTTTPFFGEYYAMFGWVGLISGCLIYSLLSVTLLRFVCNWSVNIKQTLIGVGLISVFMGFFYYSRGSIPQIFKVFLFVVVPYLVFVRLQSISKSFVLERKK</sequence>
<feature type="transmembrane region" description="Helical" evidence="1">
    <location>
        <begin position="106"/>
        <end position="126"/>
    </location>
</feature>
<reference evidence="2 3" key="1">
    <citation type="submission" date="2024-02" db="EMBL/GenBank/DDBJ databases">
        <title>Microbulbifer aestuariivivens NBRC 112533.</title>
        <authorList>
            <person name="Ichikawa N."/>
            <person name="Katano-Makiyama Y."/>
            <person name="Hidaka K."/>
        </authorList>
    </citation>
    <scope>NUCLEOTIDE SEQUENCE [LARGE SCALE GENOMIC DNA]</scope>
    <source>
        <strain evidence="2 3">NBRC 112533</strain>
    </source>
</reference>
<proteinExistence type="predicted"/>
<feature type="transmembrane region" description="Helical" evidence="1">
    <location>
        <begin position="372"/>
        <end position="390"/>
    </location>
</feature>
<keyword evidence="1" id="KW-0472">Membrane</keyword>
<evidence type="ECO:0008006" key="4">
    <source>
        <dbReference type="Google" id="ProtNLM"/>
    </source>
</evidence>
<feature type="transmembrane region" description="Helical" evidence="1">
    <location>
        <begin position="169"/>
        <end position="186"/>
    </location>
</feature>
<feature type="transmembrane region" description="Helical" evidence="1">
    <location>
        <begin position="396"/>
        <end position="417"/>
    </location>
</feature>
<accession>A0ABP9WPN7</accession>
<feature type="transmembrane region" description="Helical" evidence="1">
    <location>
        <begin position="68"/>
        <end position="86"/>
    </location>
</feature>
<keyword evidence="3" id="KW-1185">Reference proteome</keyword>
<evidence type="ECO:0000313" key="2">
    <source>
        <dbReference type="EMBL" id="GAA5525045.1"/>
    </source>
</evidence>
<evidence type="ECO:0000313" key="3">
    <source>
        <dbReference type="Proteomes" id="UP001408594"/>
    </source>
</evidence>
<keyword evidence="1" id="KW-0812">Transmembrane</keyword>
<keyword evidence="1" id="KW-1133">Transmembrane helix</keyword>
<dbReference type="EMBL" id="BAABRT010000010">
    <property type="protein sequence ID" value="GAA5525045.1"/>
    <property type="molecule type" value="Genomic_DNA"/>
</dbReference>
<name>A0ABP9WPN7_9GAMM</name>
<evidence type="ECO:0000256" key="1">
    <source>
        <dbReference type="SAM" id="Phobius"/>
    </source>
</evidence>
<dbReference type="Proteomes" id="UP001408594">
    <property type="component" value="Unassembled WGS sequence"/>
</dbReference>
<gene>
    <name evidence="2" type="ORF">Maes01_01605</name>
</gene>
<feature type="transmembrane region" description="Helical" evidence="1">
    <location>
        <begin position="192"/>
        <end position="207"/>
    </location>
</feature>
<comment type="caution">
    <text evidence="2">The sequence shown here is derived from an EMBL/GenBank/DDBJ whole genome shotgun (WGS) entry which is preliminary data.</text>
</comment>
<feature type="transmembrane region" description="Helical" evidence="1">
    <location>
        <begin position="336"/>
        <end position="360"/>
    </location>
</feature>
<protein>
    <recommendedName>
        <fullName evidence="4">Oligosaccharide repeat unit polymerase</fullName>
    </recommendedName>
</protein>
<organism evidence="2 3">
    <name type="scientific">Microbulbifer aestuariivivens</name>
    <dbReference type="NCBI Taxonomy" id="1908308"/>
    <lineage>
        <taxon>Bacteria</taxon>
        <taxon>Pseudomonadati</taxon>
        <taxon>Pseudomonadota</taxon>
        <taxon>Gammaproteobacteria</taxon>
        <taxon>Cellvibrionales</taxon>
        <taxon>Microbulbiferaceae</taxon>
        <taxon>Microbulbifer</taxon>
    </lineage>
</organism>